<keyword evidence="4" id="KW-1185">Reference proteome</keyword>
<dbReference type="PANTHER" id="PTHR11764">
    <property type="entry name" value="TERPENE CYCLASE/MUTASE FAMILY MEMBER"/>
    <property type="match status" value="1"/>
</dbReference>
<dbReference type="InterPro" id="IPR032696">
    <property type="entry name" value="SQ_cyclase_C"/>
</dbReference>
<dbReference type="AlphaFoldDB" id="A0A067KYR3"/>
<keyword evidence="1" id="KW-0677">Repeat</keyword>
<evidence type="ECO:0000313" key="3">
    <source>
        <dbReference type="EMBL" id="KDP36999.1"/>
    </source>
</evidence>
<dbReference type="Pfam" id="PF13243">
    <property type="entry name" value="SQHop_cyclase_C"/>
    <property type="match status" value="1"/>
</dbReference>
<dbReference type="STRING" id="180498.A0A067KYR3"/>
<evidence type="ECO:0000313" key="4">
    <source>
        <dbReference type="Proteomes" id="UP000027138"/>
    </source>
</evidence>
<dbReference type="Proteomes" id="UP000027138">
    <property type="component" value="Unassembled WGS sequence"/>
</dbReference>
<dbReference type="PANTHER" id="PTHR11764:SF48">
    <property type="entry name" value="TERPENE CYCLASE_MUTASE FAMILY MEMBER"/>
    <property type="match status" value="1"/>
</dbReference>
<dbReference type="GO" id="GO:0042300">
    <property type="term" value="F:beta-amyrin synthase activity"/>
    <property type="evidence" value="ECO:0007669"/>
    <property type="project" value="TreeGrafter"/>
</dbReference>
<dbReference type="GO" id="GO:0016104">
    <property type="term" value="P:triterpenoid biosynthetic process"/>
    <property type="evidence" value="ECO:0007669"/>
    <property type="project" value="InterPro"/>
</dbReference>
<feature type="domain" description="Squalene cyclase C-terminal" evidence="2">
    <location>
        <begin position="215"/>
        <end position="536"/>
    </location>
</feature>
<accession>A0A067KYR3</accession>
<organism evidence="3 4">
    <name type="scientific">Jatropha curcas</name>
    <name type="common">Barbados nut</name>
    <dbReference type="NCBI Taxonomy" id="180498"/>
    <lineage>
        <taxon>Eukaryota</taxon>
        <taxon>Viridiplantae</taxon>
        <taxon>Streptophyta</taxon>
        <taxon>Embryophyta</taxon>
        <taxon>Tracheophyta</taxon>
        <taxon>Spermatophyta</taxon>
        <taxon>Magnoliopsida</taxon>
        <taxon>eudicotyledons</taxon>
        <taxon>Gunneridae</taxon>
        <taxon>Pentapetalae</taxon>
        <taxon>rosids</taxon>
        <taxon>fabids</taxon>
        <taxon>Malpighiales</taxon>
        <taxon>Euphorbiaceae</taxon>
        <taxon>Crotonoideae</taxon>
        <taxon>Jatropheae</taxon>
        <taxon>Jatropha</taxon>
    </lineage>
</organism>
<sequence length="546" mass="62053">MWRLRVAEGGNDPYIYSTNNFLGREVWEFDADAGSTEEREEVEKARQNYWNNRFQVKPSSDLLWQFQFLREKKFKQELPQVKIKDNEEITYEKATAALRRSVHLFSALQASDGHWPAENSGPLFFAPPLVFSVYITGYLNSAFSAEHRKEILRYIYCHQTAYINTFVPIQLGQPLNMLACWVDDPNGDAFKKHLARIADYIWVAEDGMKIQSFGSQIWDASLCLKALIASDLCDEIGPTLKEGHNFLKNSQITENPSGDFKRMFRHISKGAWAFSDKDHGWQVSDCTAESLKCCLLFSMMPPEIVGEKMVPEKLYDSVNVILSLQSKNGGFPAWEPAGAVSWLELLNPVEFLEDIVIEHEYVECTSSALQGLLLFKKLYPEHRKEEVENSILNAAKRDPTPIHRAAKLLINSQTELGDFPQQFLREKNFKQEIPIVKVKGFEEMTHETVTAALRRSVHVFSALQARDGHWPATNSGSLFFLPPLEYVPLEGERSNLVQTAWALMGLIHGGQGEIDPAPLHLAAKLLINSQTELGDFPQQSLRLFPS</sequence>
<dbReference type="OrthoDB" id="21502at2759"/>
<dbReference type="SUPFAM" id="SSF48239">
    <property type="entry name" value="Terpenoid cyclases/Protein prenyltransferases"/>
    <property type="match status" value="3"/>
</dbReference>
<dbReference type="EMBL" id="KK914415">
    <property type="protein sequence ID" value="KDP36999.1"/>
    <property type="molecule type" value="Genomic_DNA"/>
</dbReference>
<dbReference type="Gene3D" id="1.50.10.20">
    <property type="match status" value="2"/>
</dbReference>
<name>A0A067KYR3_JATCU</name>
<protein>
    <recommendedName>
        <fullName evidence="2">Squalene cyclase C-terminal domain-containing protein</fullName>
    </recommendedName>
</protein>
<dbReference type="InterPro" id="IPR018333">
    <property type="entry name" value="Squalene_cyclase"/>
</dbReference>
<gene>
    <name evidence="3" type="ORF">JCGZ_06055</name>
</gene>
<dbReference type="InterPro" id="IPR008930">
    <property type="entry name" value="Terpenoid_cyclase/PrenylTrfase"/>
</dbReference>
<evidence type="ECO:0000259" key="2">
    <source>
        <dbReference type="Pfam" id="PF13243"/>
    </source>
</evidence>
<dbReference type="GO" id="GO:0005811">
    <property type="term" value="C:lipid droplet"/>
    <property type="evidence" value="ECO:0007669"/>
    <property type="project" value="InterPro"/>
</dbReference>
<evidence type="ECO:0000256" key="1">
    <source>
        <dbReference type="ARBA" id="ARBA00022737"/>
    </source>
</evidence>
<reference evidence="3 4" key="1">
    <citation type="journal article" date="2014" name="PLoS ONE">
        <title>Global Analysis of Gene Expression Profiles in Physic Nut (Jatropha curcas L.) Seedlings Exposed to Salt Stress.</title>
        <authorList>
            <person name="Zhang L."/>
            <person name="Zhang C."/>
            <person name="Wu P."/>
            <person name="Chen Y."/>
            <person name="Li M."/>
            <person name="Jiang H."/>
            <person name="Wu G."/>
        </authorList>
    </citation>
    <scope>NUCLEOTIDE SEQUENCE [LARGE SCALE GENOMIC DNA]</scope>
    <source>
        <strain evidence="4">cv. GZQX0401</strain>
        <tissue evidence="3">Young leaves</tissue>
    </source>
</reference>
<proteinExistence type="predicted"/>